<dbReference type="EMBL" id="VUJW01000003">
    <property type="protein sequence ID" value="KAA1427861.1"/>
    <property type="molecule type" value="Genomic_DNA"/>
</dbReference>
<accession>A0A5B1M519</accession>
<evidence type="ECO:0000313" key="2">
    <source>
        <dbReference type="EMBL" id="KAA1427861.1"/>
    </source>
</evidence>
<evidence type="ECO:0000256" key="1">
    <source>
        <dbReference type="SAM" id="MobiDB-lite"/>
    </source>
</evidence>
<reference evidence="2 3" key="1">
    <citation type="submission" date="2019-09" db="EMBL/GenBank/DDBJ databases">
        <title>Nocardioides panacisoli sp. nov., isolated from the soil of a ginseng field.</title>
        <authorList>
            <person name="Cho C."/>
        </authorList>
    </citation>
    <scope>NUCLEOTIDE SEQUENCE [LARGE SCALE GENOMIC DNA]</scope>
    <source>
        <strain evidence="2 3">BN140041</strain>
    </source>
</reference>
<proteinExistence type="predicted"/>
<organism evidence="2 3">
    <name type="scientific">Nocardioides antri</name>
    <dbReference type="NCBI Taxonomy" id="2607659"/>
    <lineage>
        <taxon>Bacteria</taxon>
        <taxon>Bacillati</taxon>
        <taxon>Actinomycetota</taxon>
        <taxon>Actinomycetes</taxon>
        <taxon>Propionibacteriales</taxon>
        <taxon>Nocardioidaceae</taxon>
        <taxon>Nocardioides</taxon>
    </lineage>
</organism>
<comment type="caution">
    <text evidence="2">The sequence shown here is derived from an EMBL/GenBank/DDBJ whole genome shotgun (WGS) entry which is preliminary data.</text>
</comment>
<protein>
    <submittedName>
        <fullName evidence="2">Uncharacterized protein</fullName>
    </submittedName>
</protein>
<keyword evidence="3" id="KW-1185">Reference proteome</keyword>
<evidence type="ECO:0000313" key="3">
    <source>
        <dbReference type="Proteomes" id="UP000324351"/>
    </source>
</evidence>
<sequence length="64" mass="6652">MIATITVPGSIPRDAEDPTTTVNGKTVNASPVRARGLERDDAEYVARSGLSRHVGAYGAEAPVS</sequence>
<feature type="compositionally biased region" description="Polar residues" evidence="1">
    <location>
        <begin position="18"/>
        <end position="27"/>
    </location>
</feature>
<gene>
    <name evidence="2" type="ORF">F0U47_10600</name>
</gene>
<dbReference type="Proteomes" id="UP000324351">
    <property type="component" value="Unassembled WGS sequence"/>
</dbReference>
<feature type="region of interest" description="Disordered" evidence="1">
    <location>
        <begin position="1"/>
        <end position="27"/>
    </location>
</feature>
<reference evidence="2 3" key="2">
    <citation type="submission" date="2019-09" db="EMBL/GenBank/DDBJ databases">
        <authorList>
            <person name="Jin C."/>
        </authorList>
    </citation>
    <scope>NUCLEOTIDE SEQUENCE [LARGE SCALE GENOMIC DNA]</scope>
    <source>
        <strain evidence="2 3">BN140041</strain>
    </source>
</reference>
<dbReference type="AlphaFoldDB" id="A0A5B1M519"/>
<dbReference type="RefSeq" id="WP_149750348.1">
    <property type="nucleotide sequence ID" value="NZ_VUJW01000003.1"/>
</dbReference>
<name>A0A5B1M519_9ACTN</name>